<dbReference type="GO" id="GO:0000127">
    <property type="term" value="C:transcription factor TFIIIC complex"/>
    <property type="evidence" value="ECO:0007669"/>
    <property type="project" value="EnsemblFungi"/>
</dbReference>
<evidence type="ECO:0000259" key="7">
    <source>
        <dbReference type="Pfam" id="PF04182"/>
    </source>
</evidence>
<evidence type="ECO:0000313" key="10">
    <source>
        <dbReference type="EMBL" id="CEP61783.1"/>
    </source>
</evidence>
<organism evidence="10 11">
    <name type="scientific">Lachancea lanzarotensis</name>
    <dbReference type="NCBI Taxonomy" id="1245769"/>
    <lineage>
        <taxon>Eukaryota</taxon>
        <taxon>Fungi</taxon>
        <taxon>Dikarya</taxon>
        <taxon>Ascomycota</taxon>
        <taxon>Saccharomycotina</taxon>
        <taxon>Saccharomycetes</taxon>
        <taxon>Saccharomycetales</taxon>
        <taxon>Saccharomycetaceae</taxon>
        <taxon>Lachancea</taxon>
    </lineage>
</organism>
<dbReference type="InterPro" id="IPR046488">
    <property type="entry name" value="Sfc3/Tfc3_C"/>
</dbReference>
<feature type="region of interest" description="Disordered" evidence="6">
    <location>
        <begin position="684"/>
        <end position="713"/>
    </location>
</feature>
<keyword evidence="2" id="KW-0597">Phosphoprotein</keyword>
<feature type="region of interest" description="Disordered" evidence="6">
    <location>
        <begin position="470"/>
        <end position="510"/>
    </location>
</feature>
<dbReference type="GO" id="GO:0005634">
    <property type="term" value="C:nucleus"/>
    <property type="evidence" value="ECO:0007669"/>
    <property type="project" value="UniProtKB-SubCell"/>
</dbReference>
<dbReference type="RefSeq" id="XP_022628015.1">
    <property type="nucleotide sequence ID" value="XM_022772562.1"/>
</dbReference>
<dbReference type="Proteomes" id="UP000054304">
    <property type="component" value="Unassembled WGS sequence"/>
</dbReference>
<dbReference type="Pfam" id="PF20222">
    <property type="entry name" value="DUF6581"/>
    <property type="match status" value="1"/>
</dbReference>
<dbReference type="InterPro" id="IPR049543">
    <property type="entry name" value="WHD_TFC3"/>
</dbReference>
<dbReference type="InterPro" id="IPR035625">
    <property type="entry name" value="Tfc3-like_eWH"/>
</dbReference>
<evidence type="ECO:0000313" key="11">
    <source>
        <dbReference type="Proteomes" id="UP000054304"/>
    </source>
</evidence>
<evidence type="ECO:0000259" key="8">
    <source>
        <dbReference type="Pfam" id="PF20222"/>
    </source>
</evidence>
<dbReference type="GO" id="GO:0071168">
    <property type="term" value="P:protein localization to chromatin"/>
    <property type="evidence" value="ECO:0007669"/>
    <property type="project" value="EnsemblFungi"/>
</dbReference>
<evidence type="ECO:0000256" key="5">
    <source>
        <dbReference type="ARBA" id="ARBA00023242"/>
    </source>
</evidence>
<keyword evidence="5" id="KW-0539">Nucleus</keyword>
<dbReference type="GO" id="GO:0008301">
    <property type="term" value="F:DNA binding, bending"/>
    <property type="evidence" value="ECO:0007669"/>
    <property type="project" value="EnsemblFungi"/>
</dbReference>
<dbReference type="GO" id="GO:0042791">
    <property type="term" value="P:5S class rRNA transcription by RNA polymerase III"/>
    <property type="evidence" value="ECO:0007669"/>
    <property type="project" value="EnsemblFungi"/>
</dbReference>
<dbReference type="STRING" id="1245769.A0A0C7N592"/>
<accession>A0A0C7N592</accession>
<proteinExistence type="predicted"/>
<evidence type="ECO:0000256" key="4">
    <source>
        <dbReference type="ARBA" id="ARBA00023163"/>
    </source>
</evidence>
<dbReference type="GeneID" id="34685223"/>
<dbReference type="GO" id="GO:0001002">
    <property type="term" value="F:RNA polymerase III type 1 promoter sequence-specific DNA binding"/>
    <property type="evidence" value="ECO:0007669"/>
    <property type="project" value="EnsemblFungi"/>
</dbReference>
<reference evidence="10 11" key="1">
    <citation type="submission" date="2014-12" db="EMBL/GenBank/DDBJ databases">
        <authorList>
            <person name="Neuveglise Cecile"/>
        </authorList>
    </citation>
    <scope>NUCLEOTIDE SEQUENCE [LARGE SCALE GENOMIC DNA]</scope>
    <source>
        <strain evidence="10 11">CBS 12615</strain>
    </source>
</reference>
<comment type="subcellular location">
    <subcellularLocation>
        <location evidence="1">Nucleus</location>
    </subcellularLocation>
</comment>
<evidence type="ECO:0000256" key="1">
    <source>
        <dbReference type="ARBA" id="ARBA00004123"/>
    </source>
</evidence>
<feature type="compositionally biased region" description="Basic residues" evidence="6">
    <location>
        <begin position="697"/>
        <end position="713"/>
    </location>
</feature>
<dbReference type="GO" id="GO:0001003">
    <property type="term" value="F:RNA polymerase III type 2 promoter sequence-specific DNA binding"/>
    <property type="evidence" value="ECO:0007669"/>
    <property type="project" value="EnsemblFungi"/>
</dbReference>
<dbReference type="HOGENOM" id="CLU_005481_0_0_1"/>
<feature type="domain" description="Transcription factor tau subunit sfc3/Tfc3 C-terminal" evidence="8">
    <location>
        <begin position="757"/>
        <end position="1131"/>
    </location>
</feature>
<evidence type="ECO:0000259" key="9">
    <source>
        <dbReference type="Pfam" id="PF21552"/>
    </source>
</evidence>
<dbReference type="InterPro" id="IPR044210">
    <property type="entry name" value="Tfc3-like"/>
</dbReference>
<keyword evidence="4" id="KW-0804">Transcription</keyword>
<feature type="domain" description="Transcription factor tau 138 kDa subunit extended winged helix" evidence="9">
    <location>
        <begin position="565"/>
        <end position="655"/>
    </location>
</feature>
<dbReference type="EMBL" id="LN736363">
    <property type="protein sequence ID" value="CEP61783.1"/>
    <property type="molecule type" value="Genomic_DNA"/>
</dbReference>
<dbReference type="InterPro" id="IPR007309">
    <property type="entry name" value="TFIIIC_Bblock-bd"/>
</dbReference>
<keyword evidence="11" id="KW-1185">Reference proteome</keyword>
<sequence>MQVLAPDELVERICEEIAYAGGSLTSVPFWRLVSELTDSLDKSLKNFVLRCFEGCHYTFISRNEKLLTIADMDNQTLEKEDLTFSISEDHLYLFLTGYKKKECSIGGLAFQLLLEVAKTKERGINTMDLARSTSQDPRSITGRVKKLENLVTGIQTIYKGHVVKHLRFHKFSVQGDNNGDYASMKDSLQSIVDVVKNSKNGVRQVIDLKRELKFDKDKRQSKAFIAAISSLHAAGYLKKVLVVSPSTPSVKIRCVKYLRDYEPEERSINDFEDESDIDEANEVNAANDEGAVEDEEKLSSMNVDNASQLLQSRNYFVEEDTNMELKRFLLNRFYPLQHQTFGLVDREGTSGLSSMKCVTLLTGSDYKRSFAKYSEYFIDTIGKEKKDTEEFGLIKVYDFEGKRKFYRLFTKPYFRLLTSEEGVDTGMGLGPLRSQNKSLKELNGENFTPLSNTLRFMKSDRGDQFFWNGELKAPANENATPRGRKRKQTKPAELEPIEDSKKAKLDGDTRFPSKESIVEVNHNSNEIVSSLTDGAGAEAGVTVTDSYSGDMNAAVLNIGGFYAKSLKSLHRQRAILRTIKKLGGVAVFRDQFFEDVTKLMDSKTTLDKKTIKGDIELLKAARKLEFNVEKQTGRKIMYLPNTSPKTISTFLNNEKDNKKSYFNDVIEATDIYFFDSDQRDRFHSGSKSAERIEKFEKRGKRSRPTPTKTKKIGKKFGKPTEVTASLHDSTAERQSLVQSNMARQTAKAETNQEWYNVGTKAGLRALIISVVLTEVVRGEIVWELITVLFPNNSLSNLEKQWTIRRIRMGVAGWKALKMNWRKILVSALKEERATMEDIENLNLPKLISLWESADQKRSNKSSILLKNHDENMKKFTFVKDPASSVGATIFDLSSMIQRESALLRKCYTYEPNKKRISSHEEEDIKTVVRSTLLETDSTAAANEFEALKKFDAKVVDRVVLDMAKDKQVSFGGSTKLQLSDGYIDSLKKKGDFEMLDRASSYIKHLQLMLQNQKAIILKEELGNHAALIYLDLLQSNLVSITDIPASSQDLPMHYTTRKYGFDALMPPLIVACKVSSPTRSDVKPRVPMGSPYSRLWIDGHGALRGDIWKSLVSLVLTEVFFNPGVTVDILAARSAKFLSPSDVERITNWCSESNLIQASKQNGLVACPGWYSAF</sequence>
<dbReference type="Pfam" id="PF21552">
    <property type="entry name" value="WHD_TFC3"/>
    <property type="match status" value="1"/>
</dbReference>
<feature type="compositionally biased region" description="Basic and acidic residues" evidence="6">
    <location>
        <begin position="490"/>
        <end position="510"/>
    </location>
</feature>
<evidence type="ECO:0000256" key="6">
    <source>
        <dbReference type="SAM" id="MobiDB-lite"/>
    </source>
</evidence>
<dbReference type="PANTHER" id="PTHR15180:SF1">
    <property type="entry name" value="GENERAL TRANSCRIPTION FACTOR 3C POLYPEPTIDE 1"/>
    <property type="match status" value="1"/>
</dbReference>
<gene>
    <name evidence="10" type="ORF">LALA0_S04e00562g</name>
</gene>
<evidence type="ECO:0000256" key="3">
    <source>
        <dbReference type="ARBA" id="ARBA00023125"/>
    </source>
</evidence>
<evidence type="ECO:0000256" key="2">
    <source>
        <dbReference type="ARBA" id="ARBA00022553"/>
    </source>
</evidence>
<name>A0A0C7N592_9SACH</name>
<feature type="domain" description="B-block binding subunit of TFIIIC" evidence="7">
    <location>
        <begin position="107"/>
        <end position="173"/>
    </location>
</feature>
<dbReference type="CDD" id="cd16169">
    <property type="entry name" value="Tau138_eWH"/>
    <property type="match status" value="1"/>
</dbReference>
<dbReference type="OrthoDB" id="68020at2759"/>
<dbReference type="AlphaFoldDB" id="A0A0C7N592"/>
<keyword evidence="3" id="KW-0238">DNA-binding</keyword>
<dbReference type="PANTHER" id="PTHR15180">
    <property type="entry name" value="GENERAL TRANSCRIPTION FACTOR 3C POLYPEPTIDE 1"/>
    <property type="match status" value="1"/>
</dbReference>
<dbReference type="Pfam" id="PF04182">
    <property type="entry name" value="B-block_TFIIIC"/>
    <property type="match status" value="1"/>
</dbReference>
<dbReference type="GO" id="GO:0006384">
    <property type="term" value="P:transcription initiation at RNA polymerase III promoter"/>
    <property type="evidence" value="ECO:0007669"/>
    <property type="project" value="InterPro"/>
</dbReference>
<feature type="compositionally biased region" description="Basic and acidic residues" evidence="6">
    <location>
        <begin position="684"/>
        <end position="696"/>
    </location>
</feature>
<protein>
    <submittedName>
        <fullName evidence="10">LALA0S04e00562g1_1</fullName>
    </submittedName>
</protein>